<dbReference type="Proteomes" id="UP001487740">
    <property type="component" value="Unassembled WGS sequence"/>
</dbReference>
<proteinExistence type="predicted"/>
<dbReference type="EMBL" id="JARAKH010000048">
    <property type="protein sequence ID" value="KAK8376919.1"/>
    <property type="molecule type" value="Genomic_DNA"/>
</dbReference>
<protein>
    <submittedName>
        <fullName evidence="1">Uncharacterized protein</fullName>
    </submittedName>
</protein>
<reference evidence="1 2" key="1">
    <citation type="submission" date="2023-03" db="EMBL/GenBank/DDBJ databases">
        <title>High-quality genome of Scylla paramamosain provides insights in environmental adaptation.</title>
        <authorList>
            <person name="Zhang L."/>
        </authorList>
    </citation>
    <scope>NUCLEOTIDE SEQUENCE [LARGE SCALE GENOMIC DNA]</scope>
    <source>
        <strain evidence="1">LZ_2023a</strain>
        <tissue evidence="1">Muscle</tissue>
    </source>
</reference>
<gene>
    <name evidence="1" type="ORF">O3P69_010098</name>
</gene>
<dbReference type="AlphaFoldDB" id="A0AAW0SPL9"/>
<organism evidence="1 2">
    <name type="scientific">Scylla paramamosain</name>
    <name type="common">Mud crab</name>
    <dbReference type="NCBI Taxonomy" id="85552"/>
    <lineage>
        <taxon>Eukaryota</taxon>
        <taxon>Metazoa</taxon>
        <taxon>Ecdysozoa</taxon>
        <taxon>Arthropoda</taxon>
        <taxon>Crustacea</taxon>
        <taxon>Multicrustacea</taxon>
        <taxon>Malacostraca</taxon>
        <taxon>Eumalacostraca</taxon>
        <taxon>Eucarida</taxon>
        <taxon>Decapoda</taxon>
        <taxon>Pleocyemata</taxon>
        <taxon>Brachyura</taxon>
        <taxon>Eubrachyura</taxon>
        <taxon>Portunoidea</taxon>
        <taxon>Portunidae</taxon>
        <taxon>Portuninae</taxon>
        <taxon>Scylla</taxon>
    </lineage>
</organism>
<name>A0AAW0SPL9_SCYPA</name>
<keyword evidence="2" id="KW-1185">Reference proteome</keyword>
<sequence>MGYPVAMTLQKMKHQTTNLHRLSQDPVAYPAQMKRQVSILPLNRVHYKGECYQMQFLVQRHLHRKIQS</sequence>
<accession>A0AAW0SPL9</accession>
<evidence type="ECO:0000313" key="2">
    <source>
        <dbReference type="Proteomes" id="UP001487740"/>
    </source>
</evidence>
<comment type="caution">
    <text evidence="1">The sequence shown here is derived from an EMBL/GenBank/DDBJ whole genome shotgun (WGS) entry which is preliminary data.</text>
</comment>
<evidence type="ECO:0000313" key="1">
    <source>
        <dbReference type="EMBL" id="KAK8376919.1"/>
    </source>
</evidence>